<dbReference type="Proteomes" id="UP000694844">
    <property type="component" value="Chromosome 4"/>
</dbReference>
<accession>A0A8B8DUN0</accession>
<evidence type="ECO:0000256" key="1">
    <source>
        <dbReference type="ARBA" id="ARBA00004141"/>
    </source>
</evidence>
<keyword evidence="3 6" id="KW-0812">Transmembrane</keyword>
<gene>
    <name evidence="9" type="primary">LOC111129252</name>
</gene>
<feature type="transmembrane region" description="Helical" evidence="6">
    <location>
        <begin position="244"/>
        <end position="267"/>
    </location>
</feature>
<dbReference type="InterPro" id="IPR043216">
    <property type="entry name" value="PAP-like"/>
</dbReference>
<keyword evidence="5 6" id="KW-0472">Membrane</keyword>
<evidence type="ECO:0000256" key="2">
    <source>
        <dbReference type="ARBA" id="ARBA00008816"/>
    </source>
</evidence>
<dbReference type="RefSeq" id="XP_022331224.1">
    <property type="nucleotide sequence ID" value="XM_022475516.1"/>
</dbReference>
<dbReference type="InterPro" id="IPR000326">
    <property type="entry name" value="PAP2/HPO"/>
</dbReference>
<dbReference type="Pfam" id="PF01569">
    <property type="entry name" value="PAP2"/>
    <property type="match status" value="1"/>
</dbReference>
<dbReference type="GO" id="GO:0006644">
    <property type="term" value="P:phospholipid metabolic process"/>
    <property type="evidence" value="ECO:0007669"/>
    <property type="project" value="InterPro"/>
</dbReference>
<dbReference type="GO" id="GO:0046839">
    <property type="term" value="P:phospholipid dephosphorylation"/>
    <property type="evidence" value="ECO:0007669"/>
    <property type="project" value="TreeGrafter"/>
</dbReference>
<organism evidence="8 9">
    <name type="scientific">Crassostrea virginica</name>
    <name type="common">Eastern oyster</name>
    <dbReference type="NCBI Taxonomy" id="6565"/>
    <lineage>
        <taxon>Eukaryota</taxon>
        <taxon>Metazoa</taxon>
        <taxon>Spiralia</taxon>
        <taxon>Lophotrochozoa</taxon>
        <taxon>Mollusca</taxon>
        <taxon>Bivalvia</taxon>
        <taxon>Autobranchia</taxon>
        <taxon>Pteriomorphia</taxon>
        <taxon>Ostreida</taxon>
        <taxon>Ostreoidea</taxon>
        <taxon>Ostreidae</taxon>
        <taxon>Crassostrea</taxon>
    </lineage>
</organism>
<feature type="transmembrane region" description="Helical" evidence="6">
    <location>
        <begin position="184"/>
        <end position="202"/>
    </location>
</feature>
<dbReference type="GO" id="GO:0008195">
    <property type="term" value="F:phosphatidate phosphatase activity"/>
    <property type="evidence" value="ECO:0007669"/>
    <property type="project" value="TreeGrafter"/>
</dbReference>
<feature type="transmembrane region" description="Helical" evidence="6">
    <location>
        <begin position="18"/>
        <end position="38"/>
    </location>
</feature>
<evidence type="ECO:0000259" key="7">
    <source>
        <dbReference type="SMART" id="SM00014"/>
    </source>
</evidence>
<evidence type="ECO:0000256" key="6">
    <source>
        <dbReference type="SAM" id="Phobius"/>
    </source>
</evidence>
<dbReference type="OrthoDB" id="8907274at2759"/>
<feature type="domain" description="Phosphatidic acid phosphatase type 2/haloperoxidase" evidence="7">
    <location>
        <begin position="110"/>
        <end position="259"/>
    </location>
</feature>
<evidence type="ECO:0000313" key="8">
    <source>
        <dbReference type="Proteomes" id="UP000694844"/>
    </source>
</evidence>
<sequence length="292" mass="33060">MESTCSDEMKSTRRRGRIVQYIVQIGFYIILATFDYLLSLNKIDFFYPFRRGFFCQDKELSYPFRETTIEGGYVALISILPTVIIIGVTEFVRIRHKFTIKPYVRVCYGIIGALLLGLSCCTLFYEVTKSCVGSLRPYFFAVCRPTLDVTNCTDTHRYMYITDNDCATSNRDQLIDARKSFPSGHASISWYGMTFLVIYIHLRVSSHWRKLRPYCALLQTVALCVATFIGVSRIQDNAHRSVDIFAGAVIGIVFASITVSLTSAISVEKKAGKVAKKDNRESLNVTLQSSVQ</sequence>
<proteinExistence type="inferred from homology"/>
<dbReference type="GO" id="GO:0005886">
    <property type="term" value="C:plasma membrane"/>
    <property type="evidence" value="ECO:0007669"/>
    <property type="project" value="TreeGrafter"/>
</dbReference>
<reference evidence="9" key="1">
    <citation type="submission" date="2025-08" db="UniProtKB">
        <authorList>
            <consortium name="RefSeq"/>
        </authorList>
    </citation>
    <scope>IDENTIFICATION</scope>
    <source>
        <tissue evidence="9">Whole sample</tissue>
    </source>
</reference>
<dbReference type="PANTHER" id="PTHR10165:SF103">
    <property type="entry name" value="PHOSPHOLIPID PHOSPHATASE HOMOLOG 1.2 HOMOLOG"/>
    <property type="match status" value="1"/>
</dbReference>
<name>A0A8B8DUN0_CRAVI</name>
<dbReference type="PANTHER" id="PTHR10165">
    <property type="entry name" value="LIPID PHOSPHATE PHOSPHATASE"/>
    <property type="match status" value="1"/>
</dbReference>
<evidence type="ECO:0000256" key="5">
    <source>
        <dbReference type="ARBA" id="ARBA00023136"/>
    </source>
</evidence>
<evidence type="ECO:0000256" key="3">
    <source>
        <dbReference type="ARBA" id="ARBA00022692"/>
    </source>
</evidence>
<dbReference type="GeneID" id="111129252"/>
<feature type="transmembrane region" description="Helical" evidence="6">
    <location>
        <begin position="73"/>
        <end position="94"/>
    </location>
</feature>
<evidence type="ECO:0000313" key="9">
    <source>
        <dbReference type="RefSeq" id="XP_022331224.1"/>
    </source>
</evidence>
<dbReference type="SMART" id="SM00014">
    <property type="entry name" value="acidPPc"/>
    <property type="match status" value="1"/>
</dbReference>
<comment type="subcellular location">
    <subcellularLocation>
        <location evidence="1">Membrane</location>
        <topology evidence="1">Multi-pass membrane protein</topology>
    </subcellularLocation>
</comment>
<keyword evidence="8" id="KW-1185">Reference proteome</keyword>
<protein>
    <submittedName>
        <fullName evidence="9">Phospholipid phosphatase 1-like isoform X2</fullName>
    </submittedName>
</protein>
<feature type="transmembrane region" description="Helical" evidence="6">
    <location>
        <begin position="106"/>
        <end position="125"/>
    </location>
</feature>
<dbReference type="Gene3D" id="1.20.144.10">
    <property type="entry name" value="Phosphatidic acid phosphatase type 2/haloperoxidase"/>
    <property type="match status" value="1"/>
</dbReference>
<dbReference type="GO" id="GO:0007165">
    <property type="term" value="P:signal transduction"/>
    <property type="evidence" value="ECO:0007669"/>
    <property type="project" value="TreeGrafter"/>
</dbReference>
<keyword evidence="4 6" id="KW-1133">Transmembrane helix</keyword>
<dbReference type="SUPFAM" id="SSF48317">
    <property type="entry name" value="Acid phosphatase/Vanadium-dependent haloperoxidase"/>
    <property type="match status" value="1"/>
</dbReference>
<evidence type="ECO:0000256" key="4">
    <source>
        <dbReference type="ARBA" id="ARBA00022989"/>
    </source>
</evidence>
<feature type="transmembrane region" description="Helical" evidence="6">
    <location>
        <begin position="214"/>
        <end position="232"/>
    </location>
</feature>
<comment type="similarity">
    <text evidence="2">Belongs to the PA-phosphatase related phosphoesterase family.</text>
</comment>
<dbReference type="InterPro" id="IPR036938">
    <property type="entry name" value="PAP2/HPO_sf"/>
</dbReference>
<dbReference type="AlphaFoldDB" id="A0A8B8DUN0"/>